<protein>
    <submittedName>
        <fullName evidence="2 4">Uncharacterized protein</fullName>
    </submittedName>
</protein>
<sequence>MTNTRASPPSSPSSTSITLAANFFTTAAATTPSSPSSHHVVVGIRLHTDSASTTNHFSFLSISTLLQQTNATSSSLSSIHPPTIHHPSPTTTLTVQHLRAPHHLTSNHLSHSHFPPLAFSMWRASPMSSSRNSSSLIFHLPKASEQSLQTTATIRSINRRTVPLLARQHNATSPAPPPQFGPENTPHHTFTCVADTASHNLTLIPTLTHSHTHIHTYRSLSHSHPHPHLQPPYTPSTTAPSHDSRLTLPYLVFSCLPLPCPALPCLTIGQAHIHVQYNTIKQRINKRISTQPASQPASHRQAGRQTDGWMDGQLESRCNQTAGDQSYLVCVWRQNVFYRSGSHSYHVSR</sequence>
<feature type="region of interest" description="Disordered" evidence="1">
    <location>
        <begin position="289"/>
        <end position="311"/>
    </location>
</feature>
<reference evidence="2" key="2">
    <citation type="submission" date="2014-06" db="EMBL/GenBank/DDBJ databases">
        <authorList>
            <person name="Aslett M."/>
        </authorList>
    </citation>
    <scope>NUCLEOTIDE SEQUENCE</scope>
</reference>
<evidence type="ECO:0000256" key="1">
    <source>
        <dbReference type="SAM" id="MobiDB-lite"/>
    </source>
</evidence>
<dbReference type="Proteomes" id="UP000492820">
    <property type="component" value="Unassembled WGS sequence"/>
</dbReference>
<name>A0A068WWG3_ECHGR</name>
<feature type="region of interest" description="Disordered" evidence="1">
    <location>
        <begin position="218"/>
        <end position="241"/>
    </location>
</feature>
<dbReference type="WBParaSite" id="EgrG_000063200">
    <property type="protein sequence ID" value="EgrG_000063200"/>
    <property type="gene ID" value="EgrG_000063200"/>
</dbReference>
<feature type="compositionally biased region" description="Polar residues" evidence="1">
    <location>
        <begin position="289"/>
        <end position="298"/>
    </location>
</feature>
<dbReference type="AlphaFoldDB" id="A0A068WWG3"/>
<dbReference type="EMBL" id="LK028585">
    <property type="protein sequence ID" value="CDS22050.1"/>
    <property type="molecule type" value="Genomic_DNA"/>
</dbReference>
<evidence type="ECO:0000313" key="4">
    <source>
        <dbReference type="WBParaSite" id="EgrG_000063200"/>
    </source>
</evidence>
<evidence type="ECO:0000313" key="3">
    <source>
        <dbReference type="Proteomes" id="UP000492820"/>
    </source>
</evidence>
<feature type="compositionally biased region" description="Basic residues" evidence="1">
    <location>
        <begin position="218"/>
        <end position="227"/>
    </location>
</feature>
<organism evidence="2">
    <name type="scientific">Echinococcus granulosus</name>
    <name type="common">Hydatid tapeworm</name>
    <dbReference type="NCBI Taxonomy" id="6210"/>
    <lineage>
        <taxon>Eukaryota</taxon>
        <taxon>Metazoa</taxon>
        <taxon>Spiralia</taxon>
        <taxon>Lophotrochozoa</taxon>
        <taxon>Platyhelminthes</taxon>
        <taxon>Cestoda</taxon>
        <taxon>Eucestoda</taxon>
        <taxon>Cyclophyllidea</taxon>
        <taxon>Taeniidae</taxon>
        <taxon>Echinococcus</taxon>
        <taxon>Echinococcus granulosus group</taxon>
    </lineage>
</organism>
<reference evidence="2 3" key="1">
    <citation type="journal article" date="2013" name="Nature">
        <title>The genomes of four tapeworm species reveal adaptations to parasitism.</title>
        <authorList>
            <person name="Tsai I.J."/>
            <person name="Zarowiecki M."/>
            <person name="Holroyd N."/>
            <person name="Garciarrubio A."/>
            <person name="Sanchez-Flores A."/>
            <person name="Brooks K.L."/>
            <person name="Tracey A."/>
            <person name="Bobes R.J."/>
            <person name="Fragoso G."/>
            <person name="Sciutto E."/>
            <person name="Aslett M."/>
            <person name="Beasley H."/>
            <person name="Bennett H.M."/>
            <person name="Cai J."/>
            <person name="Camicia F."/>
            <person name="Clark R."/>
            <person name="Cucher M."/>
            <person name="De Silva N."/>
            <person name="Day T.A."/>
            <person name="Deplazes P."/>
            <person name="Estrada K."/>
            <person name="Fernandez C."/>
            <person name="Holland P.W."/>
            <person name="Hou J."/>
            <person name="Hu S."/>
            <person name="Huckvale T."/>
            <person name="Hung S.S."/>
            <person name="Kamenetzky L."/>
            <person name="Keane J.A."/>
            <person name="Kiss F."/>
            <person name="Koziol U."/>
            <person name="Lambert O."/>
            <person name="Liu K."/>
            <person name="Luo X."/>
            <person name="Luo Y."/>
            <person name="Macchiaroli N."/>
            <person name="Nichol S."/>
            <person name="Paps J."/>
            <person name="Parkinson J."/>
            <person name="Pouchkina-Stantcheva N."/>
            <person name="Riddiford N."/>
            <person name="Rosenzvit M."/>
            <person name="Salinas G."/>
            <person name="Wasmuth J.D."/>
            <person name="Zamanian M."/>
            <person name="Zheng Y."/>
            <person name="Cai X."/>
            <person name="Soberon X."/>
            <person name="Olson P.D."/>
            <person name="Laclette J.P."/>
            <person name="Brehm K."/>
            <person name="Berriman M."/>
            <person name="Garciarrubio A."/>
            <person name="Bobes R.J."/>
            <person name="Fragoso G."/>
            <person name="Sanchez-Flores A."/>
            <person name="Estrada K."/>
            <person name="Cevallos M.A."/>
            <person name="Morett E."/>
            <person name="Gonzalez V."/>
            <person name="Portillo T."/>
            <person name="Ochoa-Leyva A."/>
            <person name="Jose M.V."/>
            <person name="Sciutto E."/>
            <person name="Landa A."/>
            <person name="Jimenez L."/>
            <person name="Valdes V."/>
            <person name="Carrero J.C."/>
            <person name="Larralde C."/>
            <person name="Morales-Montor J."/>
            <person name="Limon-Lason J."/>
            <person name="Soberon X."/>
            <person name="Laclette J.P."/>
        </authorList>
    </citation>
    <scope>NUCLEOTIDE SEQUENCE [LARGE SCALE GENOMIC DNA]</scope>
</reference>
<proteinExistence type="predicted"/>
<accession>A0A068WWG3</accession>
<reference evidence="4" key="3">
    <citation type="submission" date="2020-10" db="UniProtKB">
        <authorList>
            <consortium name="WormBaseParasite"/>
        </authorList>
    </citation>
    <scope>IDENTIFICATION</scope>
</reference>
<evidence type="ECO:0000313" key="2">
    <source>
        <dbReference type="EMBL" id="CDS22050.1"/>
    </source>
</evidence>
<gene>
    <name evidence="2" type="ORF">EgrG_000063200</name>
</gene>